<organism evidence="1">
    <name type="scientific">Tetraodon nigroviridis</name>
    <name type="common">Spotted green pufferfish</name>
    <name type="synonym">Chelonodon nigroviridis</name>
    <dbReference type="NCBI Taxonomy" id="99883"/>
    <lineage>
        <taxon>Eukaryota</taxon>
        <taxon>Metazoa</taxon>
        <taxon>Chordata</taxon>
        <taxon>Craniata</taxon>
        <taxon>Vertebrata</taxon>
        <taxon>Euteleostomi</taxon>
        <taxon>Actinopterygii</taxon>
        <taxon>Neopterygii</taxon>
        <taxon>Teleostei</taxon>
        <taxon>Neoteleostei</taxon>
        <taxon>Acanthomorphata</taxon>
        <taxon>Eupercaria</taxon>
        <taxon>Tetraodontiformes</taxon>
        <taxon>Tetradontoidea</taxon>
        <taxon>Tetraodontidae</taxon>
        <taxon>Tetraodon</taxon>
    </lineage>
</organism>
<gene>
    <name evidence="1" type="ORF">GSTENG00036139001</name>
</gene>
<dbReference type="KEGG" id="tng:GSTEN00036139G001"/>
<comment type="caution">
    <text evidence="1">The sequence shown here is derived from an EMBL/GenBank/DDBJ whole genome shotgun (WGS) entry which is preliminary data.</text>
</comment>
<dbReference type="EMBL" id="CAAE01024710">
    <property type="protein sequence ID" value="CAG14776.1"/>
    <property type="molecule type" value="Genomic_DNA"/>
</dbReference>
<protein>
    <submittedName>
        <fullName evidence="1">(spotted green pufferfish) hypothetical protein</fullName>
    </submittedName>
</protein>
<evidence type="ECO:0000313" key="1">
    <source>
        <dbReference type="EMBL" id="CAG14776.1"/>
    </source>
</evidence>
<proteinExistence type="predicted"/>
<sequence>QLLAEESRNGKSADPTVWLDRLAVIFR</sequence>
<feature type="non-terminal residue" evidence="1">
    <location>
        <position position="1"/>
    </location>
</feature>
<dbReference type="AlphaFoldDB" id="Q4RA07"/>
<name>Q4RA07_TETNG</name>
<reference evidence="1" key="1">
    <citation type="journal article" date="2004" name="Nature">
        <title>Genome duplication in the teleost fish Tetraodon nigroviridis reveals the early vertebrate proto-karyotype.</title>
        <authorList>
            <person name="Jaillon O."/>
            <person name="Aury J.-M."/>
            <person name="Brunet F."/>
            <person name="Petit J.-L."/>
            <person name="Stange-Thomann N."/>
            <person name="Mauceli E."/>
            <person name="Bouneau L."/>
            <person name="Fischer C."/>
            <person name="Ozouf-Costaz C."/>
            <person name="Bernot A."/>
            <person name="Nicaud S."/>
            <person name="Jaffe D."/>
            <person name="Fisher S."/>
            <person name="Lutfalla G."/>
            <person name="Dossat C."/>
            <person name="Segurens B."/>
            <person name="Dasilva C."/>
            <person name="Salanoubat M."/>
            <person name="Levy M."/>
            <person name="Boudet N."/>
            <person name="Castellano S."/>
            <person name="Anthouard V."/>
            <person name="Jubin C."/>
            <person name="Castelli V."/>
            <person name="Katinka M."/>
            <person name="Vacherie B."/>
            <person name="Biemont C."/>
            <person name="Skalli Z."/>
            <person name="Cattolico L."/>
            <person name="Poulain J."/>
            <person name="De Berardinis V."/>
            <person name="Cruaud C."/>
            <person name="Duprat S."/>
            <person name="Brottier P."/>
            <person name="Coutanceau J.-P."/>
            <person name="Gouzy J."/>
            <person name="Parra G."/>
            <person name="Lardier G."/>
            <person name="Chapple C."/>
            <person name="McKernan K.J."/>
            <person name="McEwan P."/>
            <person name="Bosak S."/>
            <person name="Kellis M."/>
            <person name="Volff J.-N."/>
            <person name="Guigo R."/>
            <person name="Zody M.C."/>
            <person name="Mesirov J."/>
            <person name="Lindblad-Toh K."/>
            <person name="Birren B."/>
            <person name="Nusbaum C."/>
            <person name="Kahn D."/>
            <person name="Robinson-Rechavi M."/>
            <person name="Laudet V."/>
            <person name="Schachter V."/>
            <person name="Quetier F."/>
            <person name="Saurin W."/>
            <person name="Scarpelli C."/>
            <person name="Wincker P."/>
            <person name="Lander E.S."/>
            <person name="Weissenbach J."/>
            <person name="Roest Crollius H."/>
        </authorList>
    </citation>
    <scope>NUCLEOTIDE SEQUENCE [LARGE SCALE GENOMIC DNA]</scope>
</reference>
<reference evidence="1" key="2">
    <citation type="submission" date="2004-02" db="EMBL/GenBank/DDBJ databases">
        <authorList>
            <consortium name="Genoscope"/>
            <consortium name="Whitehead Institute Centre for Genome Research"/>
        </authorList>
    </citation>
    <scope>NUCLEOTIDE SEQUENCE</scope>
</reference>
<accession>Q4RA07</accession>